<keyword evidence="3" id="KW-0813">Transport</keyword>
<keyword evidence="9" id="KW-0067">ATP-binding</keyword>
<dbReference type="EMBL" id="PUEJ01000015">
    <property type="protein sequence ID" value="PRH84242.1"/>
    <property type="molecule type" value="Genomic_DNA"/>
</dbReference>
<dbReference type="GO" id="GO:0016887">
    <property type="term" value="F:ATP hydrolysis activity"/>
    <property type="evidence" value="ECO:0007669"/>
    <property type="project" value="InterPro"/>
</dbReference>
<evidence type="ECO:0000256" key="1">
    <source>
        <dbReference type="ARBA" id="ARBA00004651"/>
    </source>
</evidence>
<dbReference type="Pfam" id="PF00005">
    <property type="entry name" value="ABC_tran"/>
    <property type="match status" value="2"/>
</dbReference>
<feature type="transmembrane region" description="Helical" evidence="14">
    <location>
        <begin position="626"/>
        <end position="647"/>
    </location>
</feature>
<feature type="domain" description="ABC transporter" evidence="15">
    <location>
        <begin position="268"/>
        <end position="511"/>
    </location>
</feature>
<reference evidence="16 17" key="1">
    <citation type="submission" date="2018-02" db="EMBL/GenBank/DDBJ databases">
        <title>Whole genome sequencing of endophytic bacterium.</title>
        <authorList>
            <person name="Eedara R."/>
            <person name="Podile A.R."/>
        </authorList>
    </citation>
    <scope>NUCLEOTIDE SEQUENCE [LARGE SCALE GENOMIC DNA]</scope>
    <source>
        <strain evidence="16 17">RP1T</strain>
    </source>
</reference>
<gene>
    <name evidence="16" type="ORF">C5L14_28235</name>
</gene>
<dbReference type="InterPro" id="IPR017871">
    <property type="entry name" value="ABC_transporter-like_CS"/>
</dbReference>
<dbReference type="AlphaFoldDB" id="A0A2S9Q4F3"/>
<organism evidence="16 17">
    <name type="scientific">Labrys okinawensis</name>
    <dbReference type="NCBI Taxonomy" id="346911"/>
    <lineage>
        <taxon>Bacteria</taxon>
        <taxon>Pseudomonadati</taxon>
        <taxon>Pseudomonadota</taxon>
        <taxon>Alphaproteobacteria</taxon>
        <taxon>Hyphomicrobiales</taxon>
        <taxon>Xanthobacteraceae</taxon>
        <taxon>Labrys</taxon>
    </lineage>
</organism>
<feature type="transmembrane region" description="Helical" evidence="14">
    <location>
        <begin position="654"/>
        <end position="675"/>
    </location>
</feature>
<feature type="transmembrane region" description="Helical" evidence="14">
    <location>
        <begin position="776"/>
        <end position="794"/>
    </location>
</feature>
<feature type="domain" description="ABC transporter" evidence="15">
    <location>
        <begin position="18"/>
        <end position="257"/>
    </location>
</feature>
<evidence type="ECO:0000259" key="15">
    <source>
        <dbReference type="PROSITE" id="PS50893"/>
    </source>
</evidence>
<dbReference type="Gene3D" id="3.40.50.300">
    <property type="entry name" value="P-loop containing nucleotide triphosphate hydrolases"/>
    <property type="match status" value="2"/>
</dbReference>
<dbReference type="CDD" id="cd03216">
    <property type="entry name" value="ABC_Carb_Monos_I"/>
    <property type="match status" value="1"/>
</dbReference>
<dbReference type="GO" id="GO:0022857">
    <property type="term" value="F:transmembrane transporter activity"/>
    <property type="evidence" value="ECO:0007669"/>
    <property type="project" value="InterPro"/>
</dbReference>
<keyword evidence="7" id="KW-0677">Repeat</keyword>
<dbReference type="InterPro" id="IPR027417">
    <property type="entry name" value="P-loop_NTPase"/>
</dbReference>
<dbReference type="CDD" id="cd06579">
    <property type="entry name" value="TM_PBP1_transp_AraH_like"/>
    <property type="match status" value="1"/>
</dbReference>
<keyword evidence="5" id="KW-0762">Sugar transport</keyword>
<dbReference type="SMART" id="SM00382">
    <property type="entry name" value="AAA"/>
    <property type="match status" value="2"/>
</dbReference>
<feature type="transmembrane region" description="Helical" evidence="14">
    <location>
        <begin position="695"/>
        <end position="716"/>
    </location>
</feature>
<evidence type="ECO:0000256" key="3">
    <source>
        <dbReference type="ARBA" id="ARBA00022448"/>
    </source>
</evidence>
<feature type="transmembrane region" description="Helical" evidence="14">
    <location>
        <begin position="744"/>
        <end position="764"/>
    </location>
</feature>
<dbReference type="InterPro" id="IPR003593">
    <property type="entry name" value="AAA+_ATPase"/>
</dbReference>
<dbReference type="PANTHER" id="PTHR43790">
    <property type="entry name" value="CARBOHYDRATE TRANSPORT ATP-BINDING PROTEIN MG119-RELATED"/>
    <property type="match status" value="1"/>
</dbReference>
<dbReference type="Pfam" id="PF02653">
    <property type="entry name" value="BPD_transp_2"/>
    <property type="match status" value="1"/>
</dbReference>
<evidence type="ECO:0000256" key="9">
    <source>
        <dbReference type="ARBA" id="ARBA00022840"/>
    </source>
</evidence>
<evidence type="ECO:0000256" key="7">
    <source>
        <dbReference type="ARBA" id="ARBA00022737"/>
    </source>
</evidence>
<dbReference type="OrthoDB" id="7757085at2"/>
<feature type="compositionally biased region" description="Basic and acidic residues" evidence="13">
    <location>
        <begin position="520"/>
        <end position="530"/>
    </location>
</feature>
<evidence type="ECO:0000256" key="2">
    <source>
        <dbReference type="ARBA" id="ARBA00005417"/>
    </source>
</evidence>
<keyword evidence="6 14" id="KW-0812">Transmembrane</keyword>
<keyword evidence="12 14" id="KW-0472">Membrane</keyword>
<name>A0A2S9Q4F3_9HYPH</name>
<feature type="transmembrane region" description="Helical" evidence="14">
    <location>
        <begin position="827"/>
        <end position="847"/>
    </location>
</feature>
<evidence type="ECO:0000256" key="5">
    <source>
        <dbReference type="ARBA" id="ARBA00022597"/>
    </source>
</evidence>
<proteinExistence type="inferred from homology"/>
<dbReference type="InterPro" id="IPR001851">
    <property type="entry name" value="ABC_transp_permease"/>
</dbReference>
<comment type="caution">
    <text evidence="16">The sequence shown here is derived from an EMBL/GenBank/DDBJ whole genome shotgun (WGS) entry which is preliminary data.</text>
</comment>
<evidence type="ECO:0000256" key="12">
    <source>
        <dbReference type="ARBA" id="ARBA00023136"/>
    </source>
</evidence>
<sequence length="857" mass="91256">MKNGLADEDFGASLATPLAAAGLVKASKRFGGTIALSDASFDLLPGEVLALLGENGAGKSTCVKLLAGVYRPDEGAVTIGGQPVEHWSPLEAQRRGIAVMHQHPGLFGDLTVFENIFVGHMPRRSLARIDYERMREEARALLDVVGLQCLPEDPLKELRTSEQQLVEIARALSVNAKVLIMDEPTAALSQREVERLFAVVADLKARQVAMMFVGHRMEEIYRIADRIAVLRDGHLIGVKRAAELDRDQAVQMMIGRPLKAIYPQWDSRPGQEVLAVSGLSREGAFEDVSFTVRAGEILGLGGLVGSGRTEIARVLFGIDQPTAGRIEMAGKAVTFADPPAAMAAGIAYVSEDRLGQSLVMDFPILDNASLPVIEKATMAGLVMRRQELALVEPHLKRLKLKFRSFDQPVKTLSGGNQQKVVLSKWLATRPRLLILDEPTQGIDVESKSEVHTMIAELAQQGLAIILISSELPELVSMCDRIVVLREGRMTGAFLRGEVDQEKVIRAATDAGGASASEVPQARREEAARRDEPEGTWLKALLRRREVGLVGAMAAVVLPVMFLNPRMVSPENLTAIAMDAALLMIVAVAQMLVLLTRNIDLSVASVIGLSAYGAASFMHAYPDSSVLLGAAAACAIGLACGALNGLVVTLGRVPAIVVTLGTLSVFRGLNSLWAGGRQISADQVPQAWLDMTSARIAGIPAVILIALACLVAIGAILKHWPLGRELYAIGSNPDGAALIGIRRTALVLGAFMLAGLLAGFDGALWASRYATIDARVALGFELTVIASVVVGGVAIRGGAGTVLGVALGALTLLVIQNGLTLVRVDPLWLQGVYGLVILLAIGVDTVIGRRTQQGRRAR</sequence>
<dbReference type="GO" id="GO:0005886">
    <property type="term" value="C:plasma membrane"/>
    <property type="evidence" value="ECO:0007669"/>
    <property type="project" value="UniProtKB-SubCell"/>
</dbReference>
<evidence type="ECO:0000256" key="10">
    <source>
        <dbReference type="ARBA" id="ARBA00022967"/>
    </source>
</evidence>
<dbReference type="PROSITE" id="PS50893">
    <property type="entry name" value="ABC_TRANSPORTER_2"/>
    <property type="match status" value="2"/>
</dbReference>
<evidence type="ECO:0000313" key="16">
    <source>
        <dbReference type="EMBL" id="PRH84242.1"/>
    </source>
</evidence>
<evidence type="ECO:0000256" key="8">
    <source>
        <dbReference type="ARBA" id="ARBA00022741"/>
    </source>
</evidence>
<dbReference type="GO" id="GO:0005524">
    <property type="term" value="F:ATP binding"/>
    <property type="evidence" value="ECO:0007669"/>
    <property type="project" value="UniProtKB-KW"/>
</dbReference>
<dbReference type="InterPro" id="IPR050107">
    <property type="entry name" value="ABC_carbohydrate_import_ATPase"/>
</dbReference>
<evidence type="ECO:0000256" key="14">
    <source>
        <dbReference type="SAM" id="Phobius"/>
    </source>
</evidence>
<keyword evidence="10" id="KW-1278">Translocase</keyword>
<protein>
    <submittedName>
        <fullName evidence="16">ABC transporter</fullName>
    </submittedName>
</protein>
<feature type="transmembrane region" description="Helical" evidence="14">
    <location>
        <begin position="600"/>
        <end position="620"/>
    </location>
</feature>
<dbReference type="SUPFAM" id="SSF52540">
    <property type="entry name" value="P-loop containing nucleoside triphosphate hydrolases"/>
    <property type="match status" value="2"/>
</dbReference>
<evidence type="ECO:0000256" key="6">
    <source>
        <dbReference type="ARBA" id="ARBA00022692"/>
    </source>
</evidence>
<keyword evidence="4" id="KW-1003">Cell membrane</keyword>
<dbReference type="PROSITE" id="PS00211">
    <property type="entry name" value="ABC_TRANSPORTER_1"/>
    <property type="match status" value="1"/>
</dbReference>
<keyword evidence="11 14" id="KW-1133">Transmembrane helix</keyword>
<keyword evidence="8" id="KW-0547">Nucleotide-binding</keyword>
<keyword evidence="17" id="KW-1185">Reference proteome</keyword>
<dbReference type="PANTHER" id="PTHR43790:SF3">
    <property type="entry name" value="D-ALLOSE IMPORT ATP-BINDING PROTEIN ALSA-RELATED"/>
    <property type="match status" value="1"/>
</dbReference>
<feature type="region of interest" description="Disordered" evidence="13">
    <location>
        <begin position="509"/>
        <end position="530"/>
    </location>
</feature>
<dbReference type="RefSeq" id="WP_105865452.1">
    <property type="nucleotide sequence ID" value="NZ_PUEJ01000015.1"/>
</dbReference>
<feature type="transmembrane region" description="Helical" evidence="14">
    <location>
        <begin position="574"/>
        <end position="593"/>
    </location>
</feature>
<dbReference type="InterPro" id="IPR003439">
    <property type="entry name" value="ABC_transporter-like_ATP-bd"/>
</dbReference>
<evidence type="ECO:0000256" key="11">
    <source>
        <dbReference type="ARBA" id="ARBA00022989"/>
    </source>
</evidence>
<accession>A0A2S9Q4F3</accession>
<comment type="subcellular location">
    <subcellularLocation>
        <location evidence="1">Cell membrane</location>
        <topology evidence="1">Multi-pass membrane protein</topology>
    </subcellularLocation>
</comment>
<evidence type="ECO:0000313" key="17">
    <source>
        <dbReference type="Proteomes" id="UP000237682"/>
    </source>
</evidence>
<evidence type="ECO:0000256" key="4">
    <source>
        <dbReference type="ARBA" id="ARBA00022475"/>
    </source>
</evidence>
<feature type="transmembrane region" description="Helical" evidence="14">
    <location>
        <begin position="801"/>
        <end position="821"/>
    </location>
</feature>
<comment type="similarity">
    <text evidence="2">Belongs to the ABC transporter superfamily.</text>
</comment>
<dbReference type="CDD" id="cd03215">
    <property type="entry name" value="ABC_Carb_Monos_II"/>
    <property type="match status" value="1"/>
</dbReference>
<dbReference type="Proteomes" id="UP000237682">
    <property type="component" value="Unassembled WGS sequence"/>
</dbReference>
<evidence type="ECO:0000256" key="13">
    <source>
        <dbReference type="SAM" id="MobiDB-lite"/>
    </source>
</evidence>